<evidence type="ECO:0000256" key="3">
    <source>
        <dbReference type="ARBA" id="ARBA00023052"/>
    </source>
</evidence>
<dbReference type="Pfam" id="PF02780">
    <property type="entry name" value="Transketolase_C"/>
    <property type="match status" value="1"/>
</dbReference>
<evidence type="ECO:0000313" key="6">
    <source>
        <dbReference type="Proteomes" id="UP000051783"/>
    </source>
</evidence>
<organism evidence="5 6">
    <name type="scientific">Lactiplantibacillus xiangfangensis</name>
    <dbReference type="NCBI Taxonomy" id="942150"/>
    <lineage>
        <taxon>Bacteria</taxon>
        <taxon>Bacillati</taxon>
        <taxon>Bacillota</taxon>
        <taxon>Bacilli</taxon>
        <taxon>Lactobacillales</taxon>
        <taxon>Lactobacillaceae</taxon>
        <taxon>Lactiplantibacillus</taxon>
    </lineage>
</organism>
<dbReference type="SUPFAM" id="SSF52922">
    <property type="entry name" value="TK C-terminal domain-like"/>
    <property type="match status" value="1"/>
</dbReference>
<sequence length="313" mass="33096">MINMGEKAGTVMCRVLTDEAKQNADLVVLTSDSRGSGSLVPFATALPKQIVEVGIAEQDLVTISAGLAHSGKRTFAVSPASFLTMRSIEQVKVDVTYSNANVKLIGISGGNSYSVLGSTHHSLQDLAITRALPNLEVYMPSDQYQTAALFKYLAHSDVPAYVRIGKKQLPDIYTNEAEAFVKPGKANVIRQGKDIALIAAGETVQTALDTADELAKVGVSATVVDLVSVKPLDTTLIDQLCSDYPALITIEEHSVINGIGTAVAERVAANGNTKLKIVGFPDEPAIAGTQAEVFKYYGIDGADVAKQAVNMLS</sequence>
<dbReference type="Gene3D" id="3.40.50.970">
    <property type="match status" value="1"/>
</dbReference>
<evidence type="ECO:0000256" key="2">
    <source>
        <dbReference type="ARBA" id="ARBA00007131"/>
    </source>
</evidence>
<feature type="domain" description="Transketolase-like pyrimidine-binding" evidence="4">
    <location>
        <begin position="6"/>
        <end position="171"/>
    </location>
</feature>
<dbReference type="Proteomes" id="UP000051783">
    <property type="component" value="Unassembled WGS sequence"/>
</dbReference>
<proteinExistence type="inferred from homology"/>
<dbReference type="CDD" id="cd07033">
    <property type="entry name" value="TPP_PYR_DXS_TK_like"/>
    <property type="match status" value="1"/>
</dbReference>
<evidence type="ECO:0000256" key="1">
    <source>
        <dbReference type="ARBA" id="ARBA00001964"/>
    </source>
</evidence>
<comment type="caution">
    <text evidence="5">The sequence shown here is derived from an EMBL/GenBank/DDBJ whole genome shotgun (WGS) entry which is preliminary data.</text>
</comment>
<dbReference type="FunFam" id="3.40.50.970:FF:000129">
    <property type="entry name" value="Transketolase"/>
    <property type="match status" value="1"/>
</dbReference>
<dbReference type="OrthoDB" id="9803371at2"/>
<gene>
    <name evidence="5" type="ORF">IV64_GL001863</name>
</gene>
<protein>
    <submittedName>
        <fullName evidence="5">Transketolase, beta subunit</fullName>
    </submittedName>
</protein>
<dbReference type="Pfam" id="PF02779">
    <property type="entry name" value="Transket_pyr"/>
    <property type="match status" value="1"/>
</dbReference>
<dbReference type="PATRIC" id="fig|942150.3.peg.1938"/>
<comment type="cofactor">
    <cofactor evidence="1">
        <name>thiamine diphosphate</name>
        <dbReference type="ChEBI" id="CHEBI:58937"/>
    </cofactor>
</comment>
<dbReference type="Gene3D" id="3.40.50.920">
    <property type="match status" value="1"/>
</dbReference>
<dbReference type="PANTHER" id="PTHR43825:SF1">
    <property type="entry name" value="TRANSKETOLASE-LIKE PYRIMIDINE-BINDING DOMAIN-CONTAINING PROTEIN"/>
    <property type="match status" value="1"/>
</dbReference>
<dbReference type="InterPro" id="IPR029061">
    <property type="entry name" value="THDP-binding"/>
</dbReference>
<keyword evidence="6" id="KW-1185">Reference proteome</keyword>
<name>A0A0R2MPL4_9LACO</name>
<dbReference type="SUPFAM" id="SSF52518">
    <property type="entry name" value="Thiamin diphosphate-binding fold (THDP-binding)"/>
    <property type="match status" value="1"/>
</dbReference>
<dbReference type="InterPro" id="IPR033248">
    <property type="entry name" value="Transketolase_C"/>
</dbReference>
<dbReference type="STRING" id="942150.IV64_GL001863"/>
<comment type="similarity">
    <text evidence="2">Belongs to the transketolase family.</text>
</comment>
<reference evidence="5 6" key="1">
    <citation type="journal article" date="2015" name="Genome Announc.">
        <title>Expanding the biotechnology potential of lactobacilli through comparative genomics of 213 strains and associated genera.</title>
        <authorList>
            <person name="Sun Z."/>
            <person name="Harris H.M."/>
            <person name="McCann A."/>
            <person name="Guo C."/>
            <person name="Argimon S."/>
            <person name="Zhang W."/>
            <person name="Yang X."/>
            <person name="Jeffery I.B."/>
            <person name="Cooney J.C."/>
            <person name="Kagawa T.F."/>
            <person name="Liu W."/>
            <person name="Song Y."/>
            <person name="Salvetti E."/>
            <person name="Wrobel A."/>
            <person name="Rasinkangas P."/>
            <person name="Parkhill J."/>
            <person name="Rea M.C."/>
            <person name="O'Sullivan O."/>
            <person name="Ritari J."/>
            <person name="Douillard F.P."/>
            <person name="Paul Ross R."/>
            <person name="Yang R."/>
            <person name="Briner A.E."/>
            <person name="Felis G.E."/>
            <person name="de Vos W.M."/>
            <person name="Barrangou R."/>
            <person name="Klaenhammer T.R."/>
            <person name="Caufield P.W."/>
            <person name="Cui Y."/>
            <person name="Zhang H."/>
            <person name="O'Toole P.W."/>
        </authorList>
    </citation>
    <scope>NUCLEOTIDE SEQUENCE [LARGE SCALE GENOMIC DNA]</scope>
    <source>
        <strain evidence="5 6">LMG 26013</strain>
    </source>
</reference>
<dbReference type="RefSeq" id="WP_083491546.1">
    <property type="nucleotide sequence ID" value="NZ_JQCL01000029.1"/>
</dbReference>
<dbReference type="EMBL" id="JQCL01000029">
    <property type="protein sequence ID" value="KRO14027.1"/>
    <property type="molecule type" value="Genomic_DNA"/>
</dbReference>
<dbReference type="InterPro" id="IPR005475">
    <property type="entry name" value="Transketolase-like_Pyr-bd"/>
</dbReference>
<evidence type="ECO:0000259" key="4">
    <source>
        <dbReference type="SMART" id="SM00861"/>
    </source>
</evidence>
<dbReference type="SMART" id="SM00861">
    <property type="entry name" value="Transket_pyr"/>
    <property type="match status" value="1"/>
</dbReference>
<evidence type="ECO:0000313" key="5">
    <source>
        <dbReference type="EMBL" id="KRO14027.1"/>
    </source>
</evidence>
<keyword evidence="3" id="KW-0786">Thiamine pyrophosphate</keyword>
<accession>A0A0R2MPL4</accession>
<dbReference type="AlphaFoldDB" id="A0A0R2MPL4"/>
<dbReference type="InterPro" id="IPR009014">
    <property type="entry name" value="Transketo_C/PFOR_II"/>
</dbReference>
<dbReference type="PANTHER" id="PTHR43825">
    <property type="entry name" value="PYRUVATE DEHYDROGENASE E1 COMPONENT"/>
    <property type="match status" value="1"/>
</dbReference>
<dbReference type="InterPro" id="IPR051157">
    <property type="entry name" value="PDH/Transketolase"/>
</dbReference>